<keyword evidence="3 7" id="KW-1003">Cell membrane</keyword>
<feature type="transmembrane region" description="Helical" evidence="7">
    <location>
        <begin position="66"/>
        <end position="89"/>
    </location>
</feature>
<accession>A0A099Y9J6</accession>
<feature type="transmembrane region" description="Helical" evidence="7">
    <location>
        <begin position="27"/>
        <end position="46"/>
    </location>
</feature>
<dbReference type="EMBL" id="CP062966">
    <property type="protein sequence ID" value="QOL69008.1"/>
    <property type="molecule type" value="Genomic_DNA"/>
</dbReference>
<evidence type="ECO:0000256" key="4">
    <source>
        <dbReference type="ARBA" id="ARBA00022692"/>
    </source>
</evidence>
<reference evidence="9 13" key="1">
    <citation type="submission" date="2014-09" db="EMBL/GenBank/DDBJ databases">
        <title>Lactobacillus mucosae CRL573 Genome Sequencing.</title>
        <authorList>
            <person name="Bleckwedel J."/>
            <person name="Teran L.C."/>
            <person name="Bonacina J."/>
            <person name="Saavedra L."/>
            <person name="Mozzi F.B."/>
            <person name="Raya R.R."/>
        </authorList>
    </citation>
    <scope>NUCLEOTIDE SEQUENCE [LARGE SCALE GENOMIC DNA]</scope>
    <source>
        <strain evidence="9 13">CRL573</strain>
    </source>
</reference>
<organism evidence="9 13">
    <name type="scientific">Limosilactobacillus mucosae</name>
    <name type="common">Lactobacillus mucosae</name>
    <dbReference type="NCBI Taxonomy" id="97478"/>
    <lineage>
        <taxon>Bacteria</taxon>
        <taxon>Bacillati</taxon>
        <taxon>Bacillota</taxon>
        <taxon>Bacilli</taxon>
        <taxon>Lactobacillales</taxon>
        <taxon>Lactobacillaceae</taxon>
        <taxon>Limosilactobacillus</taxon>
    </lineage>
</organism>
<evidence type="ECO:0000256" key="1">
    <source>
        <dbReference type="ARBA" id="ARBA00004651"/>
    </source>
</evidence>
<feature type="transmembrane region" description="Helical" evidence="7">
    <location>
        <begin position="154"/>
        <end position="176"/>
    </location>
</feature>
<dbReference type="InterPro" id="IPR032816">
    <property type="entry name" value="VTT_dom"/>
</dbReference>
<evidence type="ECO:0000313" key="13">
    <source>
        <dbReference type="Proteomes" id="UP000030001"/>
    </source>
</evidence>
<dbReference type="Proteomes" id="UP000365705">
    <property type="component" value="Unassembled WGS sequence"/>
</dbReference>
<evidence type="ECO:0000313" key="9">
    <source>
        <dbReference type="EMBL" id="KGL66944.1"/>
    </source>
</evidence>
<dbReference type="AlphaFoldDB" id="A0A099Y9J6"/>
<evidence type="ECO:0000256" key="2">
    <source>
        <dbReference type="ARBA" id="ARBA00010792"/>
    </source>
</evidence>
<dbReference type="Proteomes" id="UP000030001">
    <property type="component" value="Unassembled WGS sequence"/>
</dbReference>
<dbReference type="Proteomes" id="UP000593929">
    <property type="component" value="Chromosome"/>
</dbReference>
<keyword evidence="4 7" id="KW-0812">Transmembrane</keyword>
<comment type="similarity">
    <text evidence="2 7">Belongs to the DedA family.</text>
</comment>
<dbReference type="InterPro" id="IPR032818">
    <property type="entry name" value="DedA-like"/>
</dbReference>
<evidence type="ECO:0000256" key="3">
    <source>
        <dbReference type="ARBA" id="ARBA00022475"/>
    </source>
</evidence>
<dbReference type="GO" id="GO:0005886">
    <property type="term" value="C:plasma membrane"/>
    <property type="evidence" value="ECO:0007669"/>
    <property type="project" value="UniProtKB-SubCell"/>
</dbReference>
<dbReference type="PANTHER" id="PTHR30353">
    <property type="entry name" value="INNER MEMBRANE PROTEIN DEDA-RELATED"/>
    <property type="match status" value="1"/>
</dbReference>
<evidence type="ECO:0000313" key="14">
    <source>
        <dbReference type="Proteomes" id="UP000365705"/>
    </source>
</evidence>
<keyword evidence="6 7" id="KW-0472">Membrane</keyword>
<dbReference type="Proteomes" id="UP001218021">
    <property type="component" value="Unassembled WGS sequence"/>
</dbReference>
<proteinExistence type="inferred from homology"/>
<evidence type="ECO:0000256" key="5">
    <source>
        <dbReference type="ARBA" id="ARBA00022989"/>
    </source>
</evidence>
<reference evidence="11 15" key="3">
    <citation type="submission" date="2020-10" db="EMBL/GenBank/DDBJ databases">
        <title>Genome sequencing of Lactobacillus mucosae KCTC 21011.</title>
        <authorList>
            <person name="Kim J."/>
        </authorList>
    </citation>
    <scope>NUCLEOTIDE SEQUENCE [LARGE SCALE GENOMIC DNA]</scope>
    <source>
        <strain evidence="11 15">LM011</strain>
    </source>
</reference>
<name>A0A099Y9J6_LIMMU</name>
<dbReference type="PANTHER" id="PTHR30353:SF0">
    <property type="entry name" value="TRANSMEMBRANE PROTEIN"/>
    <property type="match status" value="1"/>
</dbReference>
<evidence type="ECO:0000256" key="6">
    <source>
        <dbReference type="ARBA" id="ARBA00023136"/>
    </source>
</evidence>
<comment type="subcellular location">
    <subcellularLocation>
        <location evidence="1 7">Cell membrane</location>
        <topology evidence="1 7">Multi-pass membrane protein</topology>
    </subcellularLocation>
</comment>
<dbReference type="EMBL" id="JROC01000031">
    <property type="protein sequence ID" value="KGL66944.1"/>
    <property type="molecule type" value="Genomic_DNA"/>
</dbReference>
<dbReference type="EMBL" id="CABFNH010000015">
    <property type="protein sequence ID" value="VTZ90722.1"/>
    <property type="molecule type" value="Genomic_DNA"/>
</dbReference>
<dbReference type="GeneID" id="57113682"/>
<sequence>MSTLIDFILHIDTHLIQIVNQFGDASYLILFLIIFIETGAVILPFLPGDSLLFAASALAANASYHLNIWIFAFGFLISCLLGDSINFLIGQKIGKSLSNHSWFGKLIDKQSLEKAEAFFEKHGAPAIILARYMPIIRTFAPFAAAGSGFPYRRFIRYSIVGCVSWVAICCSCGYFFGNLPFVQAHFSAIILAIIVVTLMPAVISFIKSKLSNKSAQVTVDSPLNQTQEQDGE</sequence>
<feature type="transmembrane region" description="Helical" evidence="7">
    <location>
        <begin position="182"/>
        <end position="206"/>
    </location>
</feature>
<evidence type="ECO:0000259" key="8">
    <source>
        <dbReference type="Pfam" id="PF09335"/>
    </source>
</evidence>
<feature type="domain" description="VTT" evidence="8">
    <location>
        <begin position="46"/>
        <end position="174"/>
    </location>
</feature>
<evidence type="ECO:0000313" key="10">
    <source>
        <dbReference type="EMBL" id="MDC2828649.1"/>
    </source>
</evidence>
<dbReference type="RefSeq" id="WP_006500198.1">
    <property type="nucleotide sequence ID" value="NZ_CABFNH010000015.1"/>
</dbReference>
<keyword evidence="5 7" id="KW-1133">Transmembrane helix</keyword>
<reference evidence="12 14" key="2">
    <citation type="submission" date="2019-06" db="EMBL/GenBank/DDBJ databases">
        <authorList>
            <person name="Rodrigo-Torres L."/>
            <person name="Arahal R. D."/>
            <person name="Lucena T."/>
        </authorList>
    </citation>
    <scope>NUCLEOTIDE SEQUENCE [LARGE SCALE GENOMIC DNA]</scope>
    <source>
        <strain evidence="12 14">INIA P508</strain>
    </source>
</reference>
<evidence type="ECO:0000313" key="11">
    <source>
        <dbReference type="EMBL" id="QOL69008.1"/>
    </source>
</evidence>
<evidence type="ECO:0000313" key="12">
    <source>
        <dbReference type="EMBL" id="VTZ90722.1"/>
    </source>
</evidence>
<protein>
    <submittedName>
        <fullName evidence="9">Cytochrome O ubiquinol oxidase</fullName>
    </submittedName>
    <submittedName>
        <fullName evidence="12">Putative membrane protein</fullName>
    </submittedName>
    <submittedName>
        <fullName evidence="10">VTT domain-containing protein</fullName>
    </submittedName>
</protein>
<evidence type="ECO:0000313" key="15">
    <source>
        <dbReference type="Proteomes" id="UP000593929"/>
    </source>
</evidence>
<reference evidence="10" key="4">
    <citation type="submission" date="2023-01" db="EMBL/GenBank/DDBJ databases">
        <title>Genome analysis of 13 Lactobacillus isolated from gut of wild boar.</title>
        <authorList>
            <person name="Papp P."/>
            <person name="Libisch B."/>
            <person name="Nagy T."/>
            <person name="Olasz F."/>
        </authorList>
    </citation>
    <scope>NUCLEOTIDE SEQUENCE</scope>
    <source>
        <strain evidence="10">F108</strain>
    </source>
</reference>
<gene>
    <name evidence="11" type="ORF">LM011_06020</name>
    <name evidence="12" type="ORF">LMUP508_01285</name>
    <name evidence="9" type="ORF">LX03_05595</name>
    <name evidence="10" type="ORF">PO158_10180</name>
</gene>
<dbReference type="Pfam" id="PF09335">
    <property type="entry name" value="VTT_dom"/>
    <property type="match status" value="1"/>
</dbReference>
<dbReference type="EMBL" id="JAQOND010000033">
    <property type="protein sequence ID" value="MDC2828649.1"/>
    <property type="molecule type" value="Genomic_DNA"/>
</dbReference>
<evidence type="ECO:0000256" key="7">
    <source>
        <dbReference type="RuleBase" id="RU367016"/>
    </source>
</evidence>